<dbReference type="InterPro" id="IPR040255">
    <property type="entry name" value="Non-specific_endonuclease"/>
</dbReference>
<dbReference type="Pfam" id="PF01223">
    <property type="entry name" value="Endonuclease_NS"/>
    <property type="match status" value="1"/>
</dbReference>
<evidence type="ECO:0000256" key="1">
    <source>
        <dbReference type="ARBA" id="ARBA00010052"/>
    </source>
</evidence>
<dbReference type="EMBL" id="JAOYFB010000040">
    <property type="protein sequence ID" value="KAK4037258.1"/>
    <property type="molecule type" value="Genomic_DNA"/>
</dbReference>
<dbReference type="SUPFAM" id="SSF54060">
    <property type="entry name" value="His-Me finger endonucleases"/>
    <property type="match status" value="1"/>
</dbReference>
<protein>
    <recommendedName>
        <fullName evidence="4">DNA/RNA non-specific endonuclease/pyrophosphatase/phosphodiesterase domain-containing protein</fullName>
    </recommendedName>
</protein>
<comment type="similarity">
    <text evidence="1">Belongs to the DNA/RNA non-specific endonuclease family.</text>
</comment>
<keyword evidence="6" id="KW-1185">Reference proteome</keyword>
<dbReference type="PANTHER" id="PTHR13966">
    <property type="entry name" value="ENDONUCLEASE RELATED"/>
    <property type="match status" value="1"/>
</dbReference>
<proteinExistence type="inferred from homology"/>
<evidence type="ECO:0000256" key="3">
    <source>
        <dbReference type="ARBA" id="ARBA00022759"/>
    </source>
</evidence>
<dbReference type="Proteomes" id="UP001234178">
    <property type="component" value="Unassembled WGS sequence"/>
</dbReference>
<name>A0ABR0B6E6_9CRUS</name>
<feature type="domain" description="DNA/RNA non-specific endonuclease/pyrophosphatase/phosphodiesterase" evidence="4">
    <location>
        <begin position="127"/>
        <end position="374"/>
    </location>
</feature>
<dbReference type="InterPro" id="IPR044929">
    <property type="entry name" value="DNA/RNA_non-sp_Endonuclease_sf"/>
</dbReference>
<dbReference type="Gene3D" id="3.40.570.10">
    <property type="entry name" value="Extracellular Endonuclease, subunit A"/>
    <property type="match status" value="1"/>
</dbReference>
<accession>A0ABR0B6E6</accession>
<evidence type="ECO:0000259" key="4">
    <source>
        <dbReference type="SMART" id="SM00892"/>
    </source>
</evidence>
<reference evidence="5 6" key="1">
    <citation type="journal article" date="2023" name="Nucleic Acids Res.">
        <title>The hologenome of Daphnia magna reveals possible DNA methylation and microbiome-mediated evolution of the host genome.</title>
        <authorList>
            <person name="Chaturvedi A."/>
            <person name="Li X."/>
            <person name="Dhandapani V."/>
            <person name="Marshall H."/>
            <person name="Kissane S."/>
            <person name="Cuenca-Cambronero M."/>
            <person name="Asole G."/>
            <person name="Calvet F."/>
            <person name="Ruiz-Romero M."/>
            <person name="Marangio P."/>
            <person name="Guigo R."/>
            <person name="Rago D."/>
            <person name="Mirbahai L."/>
            <person name="Eastwood N."/>
            <person name="Colbourne J.K."/>
            <person name="Zhou J."/>
            <person name="Mallon E."/>
            <person name="Orsini L."/>
        </authorList>
    </citation>
    <scope>NUCLEOTIDE SEQUENCE [LARGE SCALE GENOMIC DNA]</scope>
    <source>
        <strain evidence="5">LRV0_1</strain>
    </source>
</reference>
<dbReference type="SMART" id="SM00892">
    <property type="entry name" value="Endonuclease_NS"/>
    <property type="match status" value="1"/>
</dbReference>
<keyword evidence="2" id="KW-0540">Nuclease</keyword>
<dbReference type="InterPro" id="IPR001604">
    <property type="entry name" value="Endo_G_ENPP1-like_dom"/>
</dbReference>
<evidence type="ECO:0000313" key="5">
    <source>
        <dbReference type="EMBL" id="KAK4037258.1"/>
    </source>
</evidence>
<evidence type="ECO:0000313" key="6">
    <source>
        <dbReference type="Proteomes" id="UP001234178"/>
    </source>
</evidence>
<evidence type="ECO:0000256" key="2">
    <source>
        <dbReference type="ARBA" id="ARBA00022722"/>
    </source>
</evidence>
<dbReference type="PANTHER" id="PTHR13966:SF19">
    <property type="entry name" value="NUCLEASE EXOG, MITOCHONDRIAL"/>
    <property type="match status" value="1"/>
</dbReference>
<gene>
    <name evidence="5" type="ORF">OUZ56_029294</name>
</gene>
<comment type="caution">
    <text evidence="5">The sequence shown here is derived from an EMBL/GenBank/DDBJ whole genome shotgun (WGS) entry which is preliminary data.</text>
</comment>
<organism evidence="5 6">
    <name type="scientific">Daphnia magna</name>
    <dbReference type="NCBI Taxonomy" id="35525"/>
    <lineage>
        <taxon>Eukaryota</taxon>
        <taxon>Metazoa</taxon>
        <taxon>Ecdysozoa</taxon>
        <taxon>Arthropoda</taxon>
        <taxon>Crustacea</taxon>
        <taxon>Branchiopoda</taxon>
        <taxon>Diplostraca</taxon>
        <taxon>Cladocera</taxon>
        <taxon>Anomopoda</taxon>
        <taxon>Daphniidae</taxon>
        <taxon>Daphnia</taxon>
    </lineage>
</organism>
<keyword evidence="3" id="KW-0255">Endonuclease</keyword>
<keyword evidence="3" id="KW-0378">Hydrolase</keyword>
<sequence length="417" mass="46166">MNFTCVSECEFNLDTTSPAYPPHLIDANLKIVMPVMQGTTRVISLKESEQVTVSCLGTGNFLKETGYQENPATCTANSKLKLQNGMELSYGQLGCLKQNRGVLVERGSCANGPGTLIRNGWEFDNKFLPLYDMCHDKNLALNYYSVNVVSGRSANAGDKGNKRPPFNQDIYFPGINVSVAYTQKQQTQTIAKILGSEQLAAEYIKPNSQYFLSRGHMSPNGDFIDAASQDASFYFTNTAPQFQTFNGGNWRLLENGIRTEALSRQLDLTIYTGTFSVMTLADINNVQQPIYLAFDENNNGLIPAPKYYWKLIHDPISDTATAVIGINNPYLNPVKEEDIICPNVCDQVPWVNEAILALTDITKGYTFCCTAADLHKAISYAPDINVPLFGSAATKINMVDIVTLTCLCIYGYLYQRV</sequence>
<dbReference type="InterPro" id="IPR044925">
    <property type="entry name" value="His-Me_finger_sf"/>
</dbReference>